<reference evidence="1" key="1">
    <citation type="submission" date="2020-04" db="EMBL/GenBank/DDBJ databases">
        <authorList>
            <person name="Alioto T."/>
            <person name="Alioto T."/>
            <person name="Gomez Garrido J."/>
        </authorList>
    </citation>
    <scope>NUCLEOTIDE SEQUENCE</scope>
    <source>
        <strain evidence="1">A484AB</strain>
    </source>
</reference>
<dbReference type="Proteomes" id="UP001152795">
    <property type="component" value="Unassembled WGS sequence"/>
</dbReference>
<comment type="caution">
    <text evidence="1">The sequence shown here is derived from an EMBL/GenBank/DDBJ whole genome shotgun (WGS) entry which is preliminary data.</text>
</comment>
<dbReference type="EMBL" id="CACRXK020001834">
    <property type="protein sequence ID" value="CAB3991367.1"/>
    <property type="molecule type" value="Genomic_DNA"/>
</dbReference>
<protein>
    <submittedName>
        <fullName evidence="1">Uncharacterized protein</fullName>
    </submittedName>
</protein>
<dbReference type="AlphaFoldDB" id="A0A6S7H2T5"/>
<accession>A0A6S7H2T5</accession>
<sequence>YILSGAWGALTILGLIVQFRMSKGKPVLPNEAPRKKRKRKTRPRITQIVSRAPIDNRDDRLPILVNSRHENRTAFDNQIDEEQLPVLIQSNPRVPRNNGSQQYTTRHGTNVVC</sequence>
<keyword evidence="2" id="KW-1185">Reference proteome</keyword>
<evidence type="ECO:0000313" key="2">
    <source>
        <dbReference type="Proteomes" id="UP001152795"/>
    </source>
</evidence>
<organism evidence="1 2">
    <name type="scientific">Paramuricea clavata</name>
    <name type="common">Red gorgonian</name>
    <name type="synonym">Violescent sea-whip</name>
    <dbReference type="NCBI Taxonomy" id="317549"/>
    <lineage>
        <taxon>Eukaryota</taxon>
        <taxon>Metazoa</taxon>
        <taxon>Cnidaria</taxon>
        <taxon>Anthozoa</taxon>
        <taxon>Octocorallia</taxon>
        <taxon>Malacalcyonacea</taxon>
        <taxon>Plexauridae</taxon>
        <taxon>Paramuricea</taxon>
    </lineage>
</organism>
<feature type="non-terminal residue" evidence="1">
    <location>
        <position position="1"/>
    </location>
</feature>
<evidence type="ECO:0000313" key="1">
    <source>
        <dbReference type="EMBL" id="CAB3991367.1"/>
    </source>
</evidence>
<gene>
    <name evidence="1" type="ORF">PACLA_8A087552</name>
</gene>
<proteinExistence type="predicted"/>
<name>A0A6S7H2T5_PARCT</name>